<evidence type="ECO:0000256" key="1">
    <source>
        <dbReference type="ARBA" id="ARBA00001968"/>
    </source>
</evidence>
<comment type="caution">
    <text evidence="4">The sequence shown here is derived from an EMBL/GenBank/DDBJ whole genome shotgun (WGS) entry which is preliminary data.</text>
</comment>
<dbReference type="AlphaFoldDB" id="A0A1D1VIW6"/>
<keyword evidence="5" id="KW-1185">Reference proteome</keyword>
<sequence>MEGSDYFSHKSRYGINTLIICDVQKRIRYLFAGFCGSAHDNRVSNNSKLSRFPDKFVSGGKFILAVSAYTNTPNLICSKEPAALREENEQFNYRQSQGRMKIEN</sequence>
<evidence type="ECO:0000313" key="4">
    <source>
        <dbReference type="EMBL" id="GAV00746.1"/>
    </source>
</evidence>
<accession>A0A1D1VIW6</accession>
<gene>
    <name evidence="4" type="primary">RvY_11548-1</name>
    <name evidence="4" type="synonym">RvY_11548.1</name>
    <name evidence="4" type="ORF">RvY_11548</name>
</gene>
<keyword evidence="2" id="KW-0479">Metal-binding</keyword>
<evidence type="ECO:0000256" key="2">
    <source>
        <dbReference type="ARBA" id="ARBA00022723"/>
    </source>
</evidence>
<evidence type="ECO:0000259" key="3">
    <source>
        <dbReference type="Pfam" id="PF13359"/>
    </source>
</evidence>
<proteinExistence type="predicted"/>
<organism evidence="4 5">
    <name type="scientific">Ramazzottius varieornatus</name>
    <name type="common">Water bear</name>
    <name type="synonym">Tardigrade</name>
    <dbReference type="NCBI Taxonomy" id="947166"/>
    <lineage>
        <taxon>Eukaryota</taxon>
        <taxon>Metazoa</taxon>
        <taxon>Ecdysozoa</taxon>
        <taxon>Tardigrada</taxon>
        <taxon>Eutardigrada</taxon>
        <taxon>Parachela</taxon>
        <taxon>Hypsibioidea</taxon>
        <taxon>Ramazzottiidae</taxon>
        <taxon>Ramazzottius</taxon>
    </lineage>
</organism>
<dbReference type="EMBL" id="BDGG01000006">
    <property type="protein sequence ID" value="GAV00746.1"/>
    <property type="molecule type" value="Genomic_DNA"/>
</dbReference>
<evidence type="ECO:0000313" key="5">
    <source>
        <dbReference type="Proteomes" id="UP000186922"/>
    </source>
</evidence>
<dbReference type="InterPro" id="IPR027806">
    <property type="entry name" value="HARBI1_dom"/>
</dbReference>
<name>A0A1D1VIW6_RAMVA</name>
<dbReference type="Proteomes" id="UP000186922">
    <property type="component" value="Unassembled WGS sequence"/>
</dbReference>
<reference evidence="4 5" key="1">
    <citation type="journal article" date="2016" name="Nat. Commun.">
        <title>Extremotolerant tardigrade genome and improved radiotolerance of human cultured cells by tardigrade-unique protein.</title>
        <authorList>
            <person name="Hashimoto T."/>
            <person name="Horikawa D.D."/>
            <person name="Saito Y."/>
            <person name="Kuwahara H."/>
            <person name="Kozuka-Hata H."/>
            <person name="Shin-I T."/>
            <person name="Minakuchi Y."/>
            <person name="Ohishi K."/>
            <person name="Motoyama A."/>
            <person name="Aizu T."/>
            <person name="Enomoto A."/>
            <person name="Kondo K."/>
            <person name="Tanaka S."/>
            <person name="Hara Y."/>
            <person name="Koshikawa S."/>
            <person name="Sagara H."/>
            <person name="Miura T."/>
            <person name="Yokobori S."/>
            <person name="Miyagawa K."/>
            <person name="Suzuki Y."/>
            <person name="Kubo T."/>
            <person name="Oyama M."/>
            <person name="Kohara Y."/>
            <person name="Fujiyama A."/>
            <person name="Arakawa K."/>
            <person name="Katayama T."/>
            <person name="Toyoda A."/>
            <person name="Kunieda T."/>
        </authorList>
    </citation>
    <scope>NUCLEOTIDE SEQUENCE [LARGE SCALE GENOMIC DNA]</scope>
    <source>
        <strain evidence="4 5">YOKOZUNA-1</strain>
    </source>
</reference>
<feature type="domain" description="DDE Tnp4" evidence="3">
    <location>
        <begin position="2"/>
        <end position="104"/>
    </location>
</feature>
<dbReference type="Pfam" id="PF13359">
    <property type="entry name" value="DDE_Tnp_4"/>
    <property type="match status" value="1"/>
</dbReference>
<protein>
    <recommendedName>
        <fullName evidence="3">DDE Tnp4 domain-containing protein</fullName>
    </recommendedName>
</protein>
<dbReference type="OrthoDB" id="2505664at2759"/>
<comment type="cofactor">
    <cofactor evidence="1">
        <name>a divalent metal cation</name>
        <dbReference type="ChEBI" id="CHEBI:60240"/>
    </cofactor>
</comment>
<dbReference type="GO" id="GO:0046872">
    <property type="term" value="F:metal ion binding"/>
    <property type="evidence" value="ECO:0007669"/>
    <property type="project" value="UniProtKB-KW"/>
</dbReference>